<evidence type="ECO:0000313" key="3">
    <source>
        <dbReference type="EMBL" id="VEP17468.1"/>
    </source>
</evidence>
<dbReference type="Proteomes" id="UP000320055">
    <property type="component" value="Unassembled WGS sequence"/>
</dbReference>
<reference evidence="3 4" key="1">
    <citation type="submission" date="2019-01" db="EMBL/GenBank/DDBJ databases">
        <authorList>
            <person name="Brito A."/>
        </authorList>
    </citation>
    <scope>NUCLEOTIDE SEQUENCE [LARGE SCALE GENOMIC DNA]</scope>
    <source>
        <strain evidence="3">1</strain>
    </source>
</reference>
<protein>
    <recommendedName>
        <fullName evidence="2">2TM domain-containing protein</fullName>
    </recommendedName>
</protein>
<keyword evidence="1" id="KW-1133">Transmembrane helix</keyword>
<dbReference type="Pfam" id="PF13239">
    <property type="entry name" value="2TM"/>
    <property type="match status" value="1"/>
</dbReference>
<evidence type="ECO:0000256" key="1">
    <source>
        <dbReference type="SAM" id="Phobius"/>
    </source>
</evidence>
<proteinExistence type="predicted"/>
<dbReference type="EMBL" id="CAACVJ010000568">
    <property type="protein sequence ID" value="VEP17468.1"/>
    <property type="molecule type" value="Genomic_DNA"/>
</dbReference>
<feature type="domain" description="2TM" evidence="2">
    <location>
        <begin position="69"/>
        <end position="146"/>
    </location>
</feature>
<dbReference type="InterPro" id="IPR025698">
    <property type="entry name" value="2TM_dom"/>
</dbReference>
<gene>
    <name evidence="3" type="ORF">H1P_610019</name>
</gene>
<evidence type="ECO:0000313" key="4">
    <source>
        <dbReference type="Proteomes" id="UP000320055"/>
    </source>
</evidence>
<evidence type="ECO:0000259" key="2">
    <source>
        <dbReference type="Pfam" id="PF13239"/>
    </source>
</evidence>
<keyword evidence="4" id="KW-1185">Reference proteome</keyword>
<dbReference type="AlphaFoldDB" id="A0A563W199"/>
<dbReference type="RefSeq" id="WP_144867108.1">
    <property type="nucleotide sequence ID" value="NZ_LR213820.1"/>
</dbReference>
<accession>A0A563W199</accession>
<dbReference type="OrthoDB" id="560236at2"/>
<keyword evidence="1" id="KW-0472">Membrane</keyword>
<keyword evidence="1" id="KW-0812">Transmembrane</keyword>
<name>A0A563W199_9CYAN</name>
<sequence length="165" mass="19748">MSDSPVQYPEVYSSEDIQQIIQIALARQGEDDELTRKQLWEIADELNIDLQTLQVAENQWLQYKNTAQKRQAFDLYRRNQFKQKTIKYSIVNGFLISLNLITTGGISWSLYILLFFGLGLALDWWKTFHSKDEEYERAFQRWSFQNEVKQTFNSIWQKLYNSWQS</sequence>
<feature type="transmembrane region" description="Helical" evidence="1">
    <location>
        <begin position="85"/>
        <end position="102"/>
    </location>
</feature>
<organism evidence="3 4">
    <name type="scientific">Hyella patelloides LEGE 07179</name>
    <dbReference type="NCBI Taxonomy" id="945734"/>
    <lineage>
        <taxon>Bacteria</taxon>
        <taxon>Bacillati</taxon>
        <taxon>Cyanobacteriota</taxon>
        <taxon>Cyanophyceae</taxon>
        <taxon>Pleurocapsales</taxon>
        <taxon>Hyellaceae</taxon>
        <taxon>Hyella</taxon>
    </lineage>
</organism>